<proteinExistence type="predicted"/>
<dbReference type="CDD" id="cd21089">
    <property type="entry name" value="Trm112-like"/>
    <property type="match status" value="1"/>
</dbReference>
<evidence type="ECO:0000313" key="2">
    <source>
        <dbReference type="Proteomes" id="UP000233040"/>
    </source>
</evidence>
<dbReference type="OMA" id="PHFVEWA"/>
<dbReference type="PANTHER" id="PTHR12773">
    <property type="entry name" value="UPF0315 PROTEIN-RELATED"/>
    <property type="match status" value="1"/>
</dbReference>
<dbReference type="Ensembl" id="ENSCCAT00000052780.1">
    <property type="protein sequence ID" value="ENSCCAP00000035003.1"/>
    <property type="gene ID" value="ENSCCAG00000035429.1"/>
</dbReference>
<dbReference type="GeneTree" id="ENSGT00390000009268"/>
<name>A0A2K5S3M4_CEBIM</name>
<dbReference type="GO" id="GO:0030488">
    <property type="term" value="P:tRNA methylation"/>
    <property type="evidence" value="ECO:0007669"/>
    <property type="project" value="TreeGrafter"/>
</dbReference>
<evidence type="ECO:0000313" key="1">
    <source>
        <dbReference type="Ensembl" id="ENSCCAP00000035003.1"/>
    </source>
</evidence>
<reference evidence="1" key="2">
    <citation type="submission" date="2025-09" db="UniProtKB">
        <authorList>
            <consortium name="Ensembl"/>
        </authorList>
    </citation>
    <scope>IDENTIFICATION</scope>
</reference>
<dbReference type="GO" id="GO:0070476">
    <property type="term" value="P:rRNA (guanine-N7)-methylation"/>
    <property type="evidence" value="ECO:0007669"/>
    <property type="project" value="TreeGrafter"/>
</dbReference>
<organism evidence="1 2">
    <name type="scientific">Cebus imitator</name>
    <name type="common">Panamanian white-faced capuchin</name>
    <name type="synonym">Cebus capucinus imitator</name>
    <dbReference type="NCBI Taxonomy" id="2715852"/>
    <lineage>
        <taxon>Eukaryota</taxon>
        <taxon>Metazoa</taxon>
        <taxon>Chordata</taxon>
        <taxon>Craniata</taxon>
        <taxon>Vertebrata</taxon>
        <taxon>Euteleostomi</taxon>
        <taxon>Mammalia</taxon>
        <taxon>Eutheria</taxon>
        <taxon>Euarchontoglires</taxon>
        <taxon>Primates</taxon>
        <taxon>Haplorrhini</taxon>
        <taxon>Platyrrhini</taxon>
        <taxon>Cebidae</taxon>
        <taxon>Cebinae</taxon>
        <taxon>Cebus</taxon>
    </lineage>
</organism>
<dbReference type="GO" id="GO:0046982">
    <property type="term" value="F:protein heterodimerization activity"/>
    <property type="evidence" value="ECO:0007669"/>
    <property type="project" value="InterPro"/>
</dbReference>
<dbReference type="Gene3D" id="2.20.25.10">
    <property type="match status" value="1"/>
</dbReference>
<dbReference type="InterPro" id="IPR039127">
    <property type="entry name" value="Trm112"/>
</dbReference>
<dbReference type="PANTHER" id="PTHR12773:SF0">
    <property type="entry name" value="MULTIFUNCTIONAL METHYLTRANSFERASE SUBUNIT TRM112-LIKE PROTEIN"/>
    <property type="match status" value="1"/>
</dbReference>
<reference evidence="1" key="1">
    <citation type="submission" date="2025-08" db="UniProtKB">
        <authorList>
            <consortium name="Ensembl"/>
        </authorList>
    </citation>
    <scope>IDENTIFICATION</scope>
</reference>
<dbReference type="Proteomes" id="UP000233040">
    <property type="component" value="Unassembled WGS sequence"/>
</dbReference>
<keyword evidence="2" id="KW-1185">Reference proteome</keyword>
<protein>
    <submittedName>
        <fullName evidence="1">Uncharacterized protein</fullName>
    </submittedName>
</protein>
<dbReference type="STRING" id="9516.ENSCCAP00000035003"/>
<sequence>MKLLTHHLLSSHVWGATEVRFCPMEFNPQFVAPMIPKVEWAAFLKVADNLHLIQVPKGPVEGYEENKEFLRTMYHLLLEVEVVEGTVQCLESGRMFSISRGIPNMLLSEDQSEN</sequence>
<accession>A0A2K5S3M4</accession>
<dbReference type="AlphaFoldDB" id="A0A2K5S3M4"/>